<dbReference type="InterPro" id="IPR006139">
    <property type="entry name" value="D-isomer_2_OHA_DH_cat_dom"/>
</dbReference>
<dbReference type="STRING" id="349095.SAMN05660299_02546"/>
<dbReference type="EMBL" id="FNHQ01000040">
    <property type="protein sequence ID" value="SDN34219.1"/>
    <property type="molecule type" value="Genomic_DNA"/>
</dbReference>
<dbReference type="Gene3D" id="3.40.50.720">
    <property type="entry name" value="NAD(P)-binding Rossmann-like Domain"/>
    <property type="match status" value="2"/>
</dbReference>
<dbReference type="FunFam" id="3.40.50.720:FF:000203">
    <property type="entry name" value="D-3-phosphoglycerate dehydrogenase (SerA)"/>
    <property type="match status" value="1"/>
</dbReference>
<evidence type="ECO:0000259" key="6">
    <source>
        <dbReference type="Pfam" id="PF02826"/>
    </source>
</evidence>
<sequence>MKIVVLDGYCENPGDLSWNTLQNLGDTVIYDRTEYDDKIIAQRIGNAEAVYTNKTPISKCVIDQAPNLKFIGILATGYDIVNVKAAINKNIVVTNVPAYGTNSVAQMAIALLLEICHHVGIHNQAVQSGEWEHNADWSFWKYPLIELAGKKLGIIGLGRIGQQTARIAKALGMEVLANDAFESDVGRSVAKYVDRDTLFFESDIIILHCPLLYDTKGIINKKNIDKMKDGVIIINNSRGSLIIEADLAKALKSGKVRAAALDVVSTEPIKKGNPLLGIDNCLITPHISWAPKEARRRLMDIAVDNLQKFINGERQNVVK</sequence>
<evidence type="ECO:0000256" key="2">
    <source>
        <dbReference type="ARBA" id="ARBA00023002"/>
    </source>
</evidence>
<evidence type="ECO:0000313" key="7">
    <source>
        <dbReference type="EMBL" id="SDN34219.1"/>
    </source>
</evidence>
<name>A0A1H0ALE2_9FIRM</name>
<dbReference type="PROSITE" id="PS00670">
    <property type="entry name" value="D_2_HYDROXYACID_DH_2"/>
    <property type="match status" value="1"/>
</dbReference>
<keyword evidence="3" id="KW-0520">NAD</keyword>
<organism evidence="7 8">
    <name type="scientific">Megasphaera paucivorans</name>
    <dbReference type="NCBI Taxonomy" id="349095"/>
    <lineage>
        <taxon>Bacteria</taxon>
        <taxon>Bacillati</taxon>
        <taxon>Bacillota</taxon>
        <taxon>Negativicutes</taxon>
        <taxon>Veillonellales</taxon>
        <taxon>Veillonellaceae</taxon>
        <taxon>Megasphaera</taxon>
    </lineage>
</organism>
<feature type="domain" description="D-isomer specific 2-hydroxyacid dehydrogenase NAD-binding" evidence="6">
    <location>
        <begin position="109"/>
        <end position="288"/>
    </location>
</feature>
<dbReference type="InterPro" id="IPR029753">
    <property type="entry name" value="D-isomer_DH_CS"/>
</dbReference>
<dbReference type="CDD" id="cd12162">
    <property type="entry name" value="2-Hacid_dh_4"/>
    <property type="match status" value="1"/>
</dbReference>
<dbReference type="Pfam" id="PF00389">
    <property type="entry name" value="2-Hacid_dh"/>
    <property type="match status" value="1"/>
</dbReference>
<keyword evidence="2 4" id="KW-0560">Oxidoreductase</keyword>
<accession>A0A1H0ALE2</accession>
<dbReference type="GO" id="GO:0051287">
    <property type="term" value="F:NAD binding"/>
    <property type="evidence" value="ECO:0007669"/>
    <property type="project" value="InterPro"/>
</dbReference>
<dbReference type="RefSeq" id="WP_091652616.1">
    <property type="nucleotide sequence ID" value="NZ_FNHQ01000040.1"/>
</dbReference>
<evidence type="ECO:0000256" key="1">
    <source>
        <dbReference type="ARBA" id="ARBA00005854"/>
    </source>
</evidence>
<gene>
    <name evidence="7" type="ORF">SAMN05660299_02546</name>
</gene>
<dbReference type="AlphaFoldDB" id="A0A1H0ALE2"/>
<dbReference type="PANTHER" id="PTHR43761">
    <property type="entry name" value="D-ISOMER SPECIFIC 2-HYDROXYACID DEHYDROGENASE FAMILY PROTEIN (AFU_ORTHOLOGUE AFUA_1G13630)"/>
    <property type="match status" value="1"/>
</dbReference>
<dbReference type="Proteomes" id="UP000199309">
    <property type="component" value="Unassembled WGS sequence"/>
</dbReference>
<comment type="similarity">
    <text evidence="1 4">Belongs to the D-isomer specific 2-hydroxyacid dehydrogenase family.</text>
</comment>
<dbReference type="OrthoDB" id="9805416at2"/>
<dbReference type="Pfam" id="PF02826">
    <property type="entry name" value="2-Hacid_dh_C"/>
    <property type="match status" value="1"/>
</dbReference>
<protein>
    <submittedName>
        <fullName evidence="7">Glycerate dehydrogenase</fullName>
    </submittedName>
</protein>
<evidence type="ECO:0000256" key="4">
    <source>
        <dbReference type="RuleBase" id="RU003719"/>
    </source>
</evidence>
<feature type="domain" description="D-isomer specific 2-hydroxyacid dehydrogenase catalytic" evidence="5">
    <location>
        <begin position="19"/>
        <end position="316"/>
    </location>
</feature>
<dbReference type="SUPFAM" id="SSF52283">
    <property type="entry name" value="Formate/glycerate dehydrogenase catalytic domain-like"/>
    <property type="match status" value="1"/>
</dbReference>
<evidence type="ECO:0000259" key="5">
    <source>
        <dbReference type="Pfam" id="PF00389"/>
    </source>
</evidence>
<evidence type="ECO:0000313" key="8">
    <source>
        <dbReference type="Proteomes" id="UP000199309"/>
    </source>
</evidence>
<dbReference type="SUPFAM" id="SSF51735">
    <property type="entry name" value="NAD(P)-binding Rossmann-fold domains"/>
    <property type="match status" value="1"/>
</dbReference>
<dbReference type="PANTHER" id="PTHR43761:SF1">
    <property type="entry name" value="D-ISOMER SPECIFIC 2-HYDROXYACID DEHYDROGENASE CATALYTIC DOMAIN-CONTAINING PROTEIN-RELATED"/>
    <property type="match status" value="1"/>
</dbReference>
<dbReference type="GO" id="GO:0016616">
    <property type="term" value="F:oxidoreductase activity, acting on the CH-OH group of donors, NAD or NADP as acceptor"/>
    <property type="evidence" value="ECO:0007669"/>
    <property type="project" value="InterPro"/>
</dbReference>
<reference evidence="7 8" key="1">
    <citation type="submission" date="2016-10" db="EMBL/GenBank/DDBJ databases">
        <authorList>
            <person name="de Groot N.N."/>
        </authorList>
    </citation>
    <scope>NUCLEOTIDE SEQUENCE [LARGE SCALE GENOMIC DNA]</scope>
    <source>
        <strain evidence="7 8">DSM 16981</strain>
    </source>
</reference>
<dbReference type="InterPro" id="IPR050418">
    <property type="entry name" value="D-iso_2-hydroxyacid_DH_PdxB"/>
</dbReference>
<dbReference type="InterPro" id="IPR036291">
    <property type="entry name" value="NAD(P)-bd_dom_sf"/>
</dbReference>
<dbReference type="InterPro" id="IPR006140">
    <property type="entry name" value="D-isomer_DH_NAD-bd"/>
</dbReference>
<proteinExistence type="inferred from homology"/>
<keyword evidence="8" id="KW-1185">Reference proteome</keyword>
<evidence type="ECO:0000256" key="3">
    <source>
        <dbReference type="ARBA" id="ARBA00023027"/>
    </source>
</evidence>